<keyword evidence="4" id="KW-0597">Phosphoprotein</keyword>
<keyword evidence="7" id="KW-0418">Kinase</keyword>
<keyword evidence="5" id="KW-0808">Transferase</keyword>
<evidence type="ECO:0000259" key="12">
    <source>
        <dbReference type="PROSITE" id="PS50885"/>
    </source>
</evidence>
<evidence type="ECO:0000256" key="7">
    <source>
        <dbReference type="ARBA" id="ARBA00022777"/>
    </source>
</evidence>
<dbReference type="SMART" id="SM00388">
    <property type="entry name" value="HisKA"/>
    <property type="match status" value="1"/>
</dbReference>
<dbReference type="InterPro" id="IPR003660">
    <property type="entry name" value="HAMP_dom"/>
</dbReference>
<keyword evidence="13" id="KW-0547">Nucleotide-binding</keyword>
<evidence type="ECO:0000256" key="2">
    <source>
        <dbReference type="ARBA" id="ARBA00004236"/>
    </source>
</evidence>
<proteinExistence type="predicted"/>
<keyword evidence="8" id="KW-1133">Transmembrane helix</keyword>
<dbReference type="CDD" id="cd00082">
    <property type="entry name" value="HisKA"/>
    <property type="match status" value="1"/>
</dbReference>
<comment type="caution">
    <text evidence="13">The sequence shown here is derived from an EMBL/GenBank/DDBJ whole genome shotgun (WGS) entry which is preliminary data.</text>
</comment>
<dbReference type="PRINTS" id="PR00344">
    <property type="entry name" value="BCTRLSENSOR"/>
</dbReference>
<dbReference type="InterPro" id="IPR050428">
    <property type="entry name" value="TCS_sensor_his_kinase"/>
</dbReference>
<evidence type="ECO:0000256" key="5">
    <source>
        <dbReference type="ARBA" id="ARBA00022679"/>
    </source>
</evidence>
<dbReference type="InterPro" id="IPR003594">
    <property type="entry name" value="HATPase_dom"/>
</dbReference>
<feature type="domain" description="HAMP" evidence="12">
    <location>
        <begin position="180"/>
        <end position="233"/>
    </location>
</feature>
<dbReference type="Gene3D" id="1.10.287.130">
    <property type="match status" value="1"/>
</dbReference>
<dbReference type="PROSITE" id="PS50885">
    <property type="entry name" value="HAMP"/>
    <property type="match status" value="1"/>
</dbReference>
<keyword evidence="13" id="KW-0067">ATP-binding</keyword>
<dbReference type="SUPFAM" id="SSF55874">
    <property type="entry name" value="ATPase domain of HSP90 chaperone/DNA topoisomerase II/histidine kinase"/>
    <property type="match status" value="1"/>
</dbReference>
<dbReference type="InterPro" id="IPR036097">
    <property type="entry name" value="HisK_dim/P_sf"/>
</dbReference>
<gene>
    <name evidence="13" type="ORF">ACFQ11_27235</name>
</gene>
<keyword evidence="14" id="KW-1185">Reference proteome</keyword>
<dbReference type="PROSITE" id="PS50109">
    <property type="entry name" value="HIS_KIN"/>
    <property type="match status" value="1"/>
</dbReference>
<comment type="catalytic activity">
    <reaction evidence="1">
        <text>ATP + protein L-histidine = ADP + protein N-phospho-L-histidine.</text>
        <dbReference type="EC" id="2.7.13.3"/>
    </reaction>
</comment>
<sequence length="447" mass="47379">MRVRPRSIRSRDTVIAAVIAALVFGATAAGADVAVRTTVRAELLRQTQADARRISGGLRDGTLPTPIPDTRGDIVLQVVEPGGRVRNANTSATDRPPVSTLWPSSHMRVRDYTECRGSWPDRDCSVVEAIRVSTAPDSPVVYAAKPLPAHLHNGLLEAVLVLGVLALAALAARITWCVVGRTLGPVEAIRAQLAEISATDLSRRVPQPPGEDEISQLARTANATLDRLEKAVARQRQFASDASHELRTPIAGLRANLEDAAMHPDDNDLRAVVASALRDTDRLESIVTDLLLLARIGTGGTVAHETVDLGALAAAELRRRTSAHEIVTGFADGVTVSAVRMQLVRLLGNLLDNAERYADSTVRVEVARAGPWALLTVADDGPGIPPADRERVFERFTRLDTARSRGAGGAGLGLAIAREIAHAHGGTLTIAATGTGAHLTLRLPATA</sequence>
<dbReference type="EMBL" id="JBHTJA010000073">
    <property type="protein sequence ID" value="MFD0904106.1"/>
    <property type="molecule type" value="Genomic_DNA"/>
</dbReference>
<evidence type="ECO:0000313" key="13">
    <source>
        <dbReference type="EMBL" id="MFD0904106.1"/>
    </source>
</evidence>
<accession>A0ABW3EUI1</accession>
<name>A0ABW3EUI1_9ACTN</name>
<dbReference type="InterPro" id="IPR003661">
    <property type="entry name" value="HisK_dim/P_dom"/>
</dbReference>
<dbReference type="PANTHER" id="PTHR45436:SF5">
    <property type="entry name" value="SENSOR HISTIDINE KINASE TRCS"/>
    <property type="match status" value="1"/>
</dbReference>
<dbReference type="EC" id="2.7.13.3" evidence="3"/>
<dbReference type="InterPro" id="IPR036890">
    <property type="entry name" value="HATPase_C_sf"/>
</dbReference>
<dbReference type="Pfam" id="PF02518">
    <property type="entry name" value="HATPase_c"/>
    <property type="match status" value="1"/>
</dbReference>
<dbReference type="GO" id="GO:0005524">
    <property type="term" value="F:ATP binding"/>
    <property type="evidence" value="ECO:0007669"/>
    <property type="project" value="UniProtKB-KW"/>
</dbReference>
<evidence type="ECO:0000256" key="3">
    <source>
        <dbReference type="ARBA" id="ARBA00012438"/>
    </source>
</evidence>
<evidence type="ECO:0000256" key="4">
    <source>
        <dbReference type="ARBA" id="ARBA00022553"/>
    </source>
</evidence>
<dbReference type="Pfam" id="PF00672">
    <property type="entry name" value="HAMP"/>
    <property type="match status" value="1"/>
</dbReference>
<evidence type="ECO:0000256" key="8">
    <source>
        <dbReference type="ARBA" id="ARBA00022989"/>
    </source>
</evidence>
<dbReference type="CDD" id="cd06225">
    <property type="entry name" value="HAMP"/>
    <property type="match status" value="1"/>
</dbReference>
<evidence type="ECO:0000256" key="1">
    <source>
        <dbReference type="ARBA" id="ARBA00000085"/>
    </source>
</evidence>
<keyword evidence="9" id="KW-0902">Two-component regulatory system</keyword>
<dbReference type="SUPFAM" id="SSF158472">
    <property type="entry name" value="HAMP domain-like"/>
    <property type="match status" value="1"/>
</dbReference>
<dbReference type="Gene3D" id="3.30.565.10">
    <property type="entry name" value="Histidine kinase-like ATPase, C-terminal domain"/>
    <property type="match status" value="1"/>
</dbReference>
<protein>
    <recommendedName>
        <fullName evidence="3">histidine kinase</fullName>
        <ecNumber evidence="3">2.7.13.3</ecNumber>
    </recommendedName>
</protein>
<dbReference type="Pfam" id="PF00512">
    <property type="entry name" value="HisKA"/>
    <property type="match status" value="1"/>
</dbReference>
<evidence type="ECO:0000256" key="6">
    <source>
        <dbReference type="ARBA" id="ARBA00022692"/>
    </source>
</evidence>
<keyword evidence="6" id="KW-0812">Transmembrane</keyword>
<dbReference type="SMART" id="SM00387">
    <property type="entry name" value="HATPase_c"/>
    <property type="match status" value="1"/>
</dbReference>
<organism evidence="13 14">
    <name type="scientific">Actinomadura sediminis</name>
    <dbReference type="NCBI Taxonomy" id="1038904"/>
    <lineage>
        <taxon>Bacteria</taxon>
        <taxon>Bacillati</taxon>
        <taxon>Actinomycetota</taxon>
        <taxon>Actinomycetes</taxon>
        <taxon>Streptosporangiales</taxon>
        <taxon>Thermomonosporaceae</taxon>
        <taxon>Actinomadura</taxon>
    </lineage>
</organism>
<dbReference type="RefSeq" id="WP_378303620.1">
    <property type="nucleotide sequence ID" value="NZ_JBHTJA010000073.1"/>
</dbReference>
<dbReference type="PANTHER" id="PTHR45436">
    <property type="entry name" value="SENSOR HISTIDINE KINASE YKOH"/>
    <property type="match status" value="1"/>
</dbReference>
<evidence type="ECO:0000256" key="10">
    <source>
        <dbReference type="ARBA" id="ARBA00023136"/>
    </source>
</evidence>
<dbReference type="SMART" id="SM00304">
    <property type="entry name" value="HAMP"/>
    <property type="match status" value="1"/>
</dbReference>
<dbReference type="CDD" id="cd00075">
    <property type="entry name" value="HATPase"/>
    <property type="match status" value="1"/>
</dbReference>
<dbReference type="InterPro" id="IPR005467">
    <property type="entry name" value="His_kinase_dom"/>
</dbReference>
<comment type="subcellular location">
    <subcellularLocation>
        <location evidence="2">Cell membrane</location>
    </subcellularLocation>
</comment>
<dbReference type="SUPFAM" id="SSF47384">
    <property type="entry name" value="Homodimeric domain of signal transducing histidine kinase"/>
    <property type="match status" value="1"/>
</dbReference>
<evidence type="ECO:0000256" key="9">
    <source>
        <dbReference type="ARBA" id="ARBA00023012"/>
    </source>
</evidence>
<keyword evidence="10" id="KW-0472">Membrane</keyword>
<feature type="domain" description="Histidine kinase" evidence="11">
    <location>
        <begin position="241"/>
        <end position="447"/>
    </location>
</feature>
<evidence type="ECO:0000259" key="11">
    <source>
        <dbReference type="PROSITE" id="PS50109"/>
    </source>
</evidence>
<dbReference type="InterPro" id="IPR004358">
    <property type="entry name" value="Sig_transdc_His_kin-like_C"/>
</dbReference>
<evidence type="ECO:0000313" key="14">
    <source>
        <dbReference type="Proteomes" id="UP001596972"/>
    </source>
</evidence>
<reference evidence="14" key="1">
    <citation type="journal article" date="2019" name="Int. J. Syst. Evol. Microbiol.">
        <title>The Global Catalogue of Microorganisms (GCM) 10K type strain sequencing project: providing services to taxonomists for standard genome sequencing and annotation.</title>
        <authorList>
            <consortium name="The Broad Institute Genomics Platform"/>
            <consortium name="The Broad Institute Genome Sequencing Center for Infectious Disease"/>
            <person name="Wu L."/>
            <person name="Ma J."/>
        </authorList>
    </citation>
    <scope>NUCLEOTIDE SEQUENCE [LARGE SCALE GENOMIC DNA]</scope>
    <source>
        <strain evidence="14">JCM 31202</strain>
    </source>
</reference>
<dbReference type="Proteomes" id="UP001596972">
    <property type="component" value="Unassembled WGS sequence"/>
</dbReference>